<name>A0ABD2PTW5_9PLAT</name>
<feature type="region of interest" description="Disordered" evidence="1">
    <location>
        <begin position="355"/>
        <end position="383"/>
    </location>
</feature>
<feature type="non-terminal residue" evidence="2">
    <location>
        <position position="1"/>
    </location>
</feature>
<evidence type="ECO:0000313" key="3">
    <source>
        <dbReference type="Proteomes" id="UP001626550"/>
    </source>
</evidence>
<dbReference type="Proteomes" id="UP001626550">
    <property type="component" value="Unassembled WGS sequence"/>
</dbReference>
<sequence>ILKLNFENYILDLIKRIACLDSSNQDYGLIGDVIIEANSIIHIDINRLSSLSQAKHILSSDQIVIPILRHSNKNSDLSSLLNFNPAVNSIWDQLTQPVQSELDHLAFIKLFAFAYINDDRLESIRIACIWPNLTVRVRSISNIPLIHKTKTKEQIPVGFLSLDKSSCALLVENEFLSSLQHDYPTCGLWLSEKYLLNDFKLWALSSRFALSSLGSQFNIGRSPFDLHPSDFILISFTSPDAYICHQVRVGNSQKCSTSSTKNVATLSKPPKSMLQVKDVGFGLSCGQGFFDAFNATSRSSIDKFSITLDLRQCSNYSDGFFRTCYSVLCKCVSSLETSVPTLESELPTTILKKKTKENIPLDSSDSVPRAKPAPAQQLDNEQSEQIAKLEKMISTLLAMQASPQVQKVEAGVNTTIIERAHSPTKRDESIQCKISQIHSELLRLSEGKQETRPFSFSVSSLDPSNLSSDATCFSPDLEGPILSPAKDYKKLDQDFFRRIAEELQANNKQHNHSVDSNFVGVQSILQQAQLEKYLPTDSKFVPDYSIFNGLSAETTNNLSRLLVGELLIPSETVFYFNPDPRNQ</sequence>
<comment type="caution">
    <text evidence="2">The sequence shown here is derived from an EMBL/GenBank/DDBJ whole genome shotgun (WGS) entry which is preliminary data.</text>
</comment>
<organism evidence="2 3">
    <name type="scientific">Cichlidogyrus casuarinus</name>
    <dbReference type="NCBI Taxonomy" id="1844966"/>
    <lineage>
        <taxon>Eukaryota</taxon>
        <taxon>Metazoa</taxon>
        <taxon>Spiralia</taxon>
        <taxon>Lophotrochozoa</taxon>
        <taxon>Platyhelminthes</taxon>
        <taxon>Monogenea</taxon>
        <taxon>Monopisthocotylea</taxon>
        <taxon>Dactylogyridea</taxon>
        <taxon>Ancyrocephalidae</taxon>
        <taxon>Cichlidogyrus</taxon>
    </lineage>
</organism>
<evidence type="ECO:0000313" key="2">
    <source>
        <dbReference type="EMBL" id="KAL3309201.1"/>
    </source>
</evidence>
<keyword evidence="3" id="KW-1185">Reference proteome</keyword>
<proteinExistence type="predicted"/>
<dbReference type="AlphaFoldDB" id="A0ABD2PTW5"/>
<accession>A0ABD2PTW5</accession>
<reference evidence="2 3" key="1">
    <citation type="submission" date="2024-11" db="EMBL/GenBank/DDBJ databases">
        <title>Adaptive evolution of stress response genes in parasites aligns with host niche diversity.</title>
        <authorList>
            <person name="Hahn C."/>
            <person name="Resl P."/>
        </authorList>
    </citation>
    <scope>NUCLEOTIDE SEQUENCE [LARGE SCALE GENOMIC DNA]</scope>
    <source>
        <strain evidence="2">EGGRZ-B1_66</strain>
        <tissue evidence="2">Body</tissue>
    </source>
</reference>
<dbReference type="EMBL" id="JBJKFK010004186">
    <property type="protein sequence ID" value="KAL3309201.1"/>
    <property type="molecule type" value="Genomic_DNA"/>
</dbReference>
<evidence type="ECO:0000256" key="1">
    <source>
        <dbReference type="SAM" id="MobiDB-lite"/>
    </source>
</evidence>
<protein>
    <submittedName>
        <fullName evidence="2">Uncharacterized protein</fullName>
    </submittedName>
</protein>
<gene>
    <name evidence="2" type="ORF">Ciccas_012252</name>
</gene>